<dbReference type="AlphaFoldDB" id="A0A8J9SX38"/>
<evidence type="ECO:0000256" key="1">
    <source>
        <dbReference type="SAM" id="MobiDB-lite"/>
    </source>
</evidence>
<gene>
    <name evidence="2" type="ORF">PTTT1_LOCUS1155</name>
</gene>
<evidence type="ECO:0000313" key="2">
    <source>
        <dbReference type="EMBL" id="CAG9276579.1"/>
    </source>
</evidence>
<name>A0A8J9SX38_PHATR</name>
<reference evidence="2" key="1">
    <citation type="submission" date="2022-02" db="EMBL/GenBank/DDBJ databases">
        <authorList>
            <person name="Giguere J D."/>
        </authorList>
    </citation>
    <scope>NUCLEOTIDE SEQUENCE</scope>
    <source>
        <strain evidence="2">CCAP 1055/1</strain>
    </source>
</reference>
<dbReference type="Proteomes" id="UP000836788">
    <property type="component" value="Chromosome 1"/>
</dbReference>
<accession>A0A8J9SX38</accession>
<organism evidence="2">
    <name type="scientific">Phaeodactylum tricornutum</name>
    <name type="common">Diatom</name>
    <dbReference type="NCBI Taxonomy" id="2850"/>
    <lineage>
        <taxon>Eukaryota</taxon>
        <taxon>Sar</taxon>
        <taxon>Stramenopiles</taxon>
        <taxon>Ochrophyta</taxon>
        <taxon>Bacillariophyta</taxon>
        <taxon>Bacillariophyceae</taxon>
        <taxon>Bacillariophycidae</taxon>
        <taxon>Naviculales</taxon>
        <taxon>Phaeodactylaceae</taxon>
        <taxon>Phaeodactylum</taxon>
    </lineage>
</organism>
<sequence length="188" mass="20822">MAAVDDAVALYQRKYPRKEAGNRSSFASFGMPVRDIDGKKFTTPKAGRKKGKSFSDREEKDLRSTFKELARLYGEDNALQMVKDLTIVLAFKQNYFAPSLEAFSEVFGDEESKAMVQRNPGLLALPPSGAGGADSVTDQTMQFSYLVGYTRPFGPFLLYGLLFLLFDPFLEYLTGIPIKTTITSALGL</sequence>
<feature type="region of interest" description="Disordered" evidence="1">
    <location>
        <begin position="38"/>
        <end position="59"/>
    </location>
</feature>
<dbReference type="EMBL" id="OU594942">
    <property type="protein sequence ID" value="CAG9276579.1"/>
    <property type="molecule type" value="Genomic_DNA"/>
</dbReference>
<proteinExistence type="predicted"/>
<protein>
    <submittedName>
        <fullName evidence="2">Uncharacterized protein</fullName>
    </submittedName>
</protein>